<evidence type="ECO:0000313" key="2">
    <source>
        <dbReference type="Proteomes" id="UP000532311"/>
    </source>
</evidence>
<organism evidence="1 2">
    <name type="scientific">Fusarium globosum</name>
    <dbReference type="NCBI Taxonomy" id="78864"/>
    <lineage>
        <taxon>Eukaryota</taxon>
        <taxon>Fungi</taxon>
        <taxon>Dikarya</taxon>
        <taxon>Ascomycota</taxon>
        <taxon>Pezizomycotina</taxon>
        <taxon>Sordariomycetes</taxon>
        <taxon>Hypocreomycetidae</taxon>
        <taxon>Hypocreales</taxon>
        <taxon>Nectriaceae</taxon>
        <taxon>Fusarium</taxon>
        <taxon>Fusarium fujikuroi species complex</taxon>
    </lineage>
</organism>
<name>A0A8H5YB18_9HYPO</name>
<evidence type="ECO:0000313" key="1">
    <source>
        <dbReference type="EMBL" id="KAF5707920.1"/>
    </source>
</evidence>
<proteinExistence type="predicted"/>
<gene>
    <name evidence="1" type="ORF">FGLOB1_6680</name>
</gene>
<reference evidence="1 2" key="1">
    <citation type="submission" date="2020-05" db="EMBL/GenBank/DDBJ databases">
        <title>Identification and distribution of gene clusters putatively required for synthesis of sphingolipid metabolism inhibitors in phylogenetically diverse species of the filamentous fungus Fusarium.</title>
        <authorList>
            <person name="Kim H.-S."/>
            <person name="Busman M."/>
            <person name="Brown D.W."/>
            <person name="Divon H."/>
            <person name="Uhlig S."/>
            <person name="Proctor R.H."/>
        </authorList>
    </citation>
    <scope>NUCLEOTIDE SEQUENCE [LARGE SCALE GENOMIC DNA]</scope>
    <source>
        <strain evidence="1 2">NRRL 26131</strain>
    </source>
</reference>
<dbReference type="Proteomes" id="UP000532311">
    <property type="component" value="Unassembled WGS sequence"/>
</dbReference>
<dbReference type="EMBL" id="JAAQPF010000283">
    <property type="protein sequence ID" value="KAF5707920.1"/>
    <property type="molecule type" value="Genomic_DNA"/>
</dbReference>
<accession>A0A8H5YB18</accession>
<protein>
    <submittedName>
        <fullName evidence="1">Uncharacterized protein</fullName>
    </submittedName>
</protein>
<sequence length="227" mass="25806">MCVAITRVFYCMRCNNEIYEEMECQECPLFSQYKRCGKTDVNLSFKCEADLCILCASFPPESQVPFLSQPPQGSTSTIMRHLRLILNGSCSAQQSHYSIAISMFMGAPVRLYEHRDQSRPVRHDLDYKFSPLSLPFQINPSFNLHLPPHFTTRIQISVIILFTMCQMINTTEVCVNCGKTVGTKLNRDKCPHYGTTRCKQENLYVTKKVSASNCSKCSKDGKKSGKK</sequence>
<comment type="caution">
    <text evidence="1">The sequence shown here is derived from an EMBL/GenBank/DDBJ whole genome shotgun (WGS) entry which is preliminary data.</text>
</comment>
<keyword evidence="2" id="KW-1185">Reference proteome</keyword>
<dbReference type="AlphaFoldDB" id="A0A8H5YB18"/>